<evidence type="ECO:0000256" key="5">
    <source>
        <dbReference type="ARBA" id="ARBA00022856"/>
    </source>
</evidence>
<feature type="transmembrane region" description="Helical" evidence="10">
    <location>
        <begin position="158"/>
        <end position="178"/>
    </location>
</feature>
<keyword evidence="5" id="KW-0653">Protein transport</keyword>
<evidence type="ECO:0000313" key="12">
    <source>
        <dbReference type="Proteomes" id="UP001370348"/>
    </source>
</evidence>
<dbReference type="InterPro" id="IPR018456">
    <property type="entry name" value="PTR2_symporter_CS"/>
</dbReference>
<dbReference type="PANTHER" id="PTHR23517:SF15">
    <property type="entry name" value="PROTON-DEPENDENT OLIGOPEPTIDE FAMILY TRANSPORT PROTEIN"/>
    <property type="match status" value="1"/>
</dbReference>
<gene>
    <name evidence="11" type="ORF">LZC94_07295</name>
</gene>
<feature type="transmembrane region" description="Helical" evidence="10">
    <location>
        <begin position="283"/>
        <end position="303"/>
    </location>
</feature>
<evidence type="ECO:0000256" key="6">
    <source>
        <dbReference type="ARBA" id="ARBA00022989"/>
    </source>
</evidence>
<evidence type="ECO:0000256" key="1">
    <source>
        <dbReference type="ARBA" id="ARBA00004651"/>
    </source>
</evidence>
<feature type="transmembrane region" description="Helical" evidence="10">
    <location>
        <begin position="359"/>
        <end position="380"/>
    </location>
</feature>
<organism evidence="11 12">
    <name type="scientific">Pendulispora albinea</name>
    <dbReference type="NCBI Taxonomy" id="2741071"/>
    <lineage>
        <taxon>Bacteria</taxon>
        <taxon>Pseudomonadati</taxon>
        <taxon>Myxococcota</taxon>
        <taxon>Myxococcia</taxon>
        <taxon>Myxococcales</taxon>
        <taxon>Sorangiineae</taxon>
        <taxon>Pendulisporaceae</taxon>
        <taxon>Pendulispora</taxon>
    </lineage>
</organism>
<accession>A0ABZ2M4V9</accession>
<sequence>MPPRNPPESSGVTQTSPQNAPTTGHPRGLYVLFGTEMWERFCYYGMRALLVLYFVEHHGWQPSRASSVFKWYTSLIYLSPLLGGFLADRYLGLRPSIVAGAVFMGIGSFFLTQDALPVFYTGLVLLVIGNGFFKPNVTTLVGRMYRPGDARRDRAFTIFYMGINLGGMLGPLVCGQWLRAHYGFNYGFGATGVAMIFSLLLFVGFRKQVERDVLAAGNTLAVGALVGQESAAKRQGEMDEAKPAAKGFAPMAGRGFIMLMGVLFGALIPVYFVSQYIQGHVPLSAVFMPVAVAGIAIWMTASLLSVKGAGRDKSLVIFILFVFQLLFWMAFEQAGNSLSFWAEFNTVRKMVFFDMEAEAYQAVNGLGIVLVAPIFAWIWLRLHRVGREPSTGMKMAISMVFLALSLLAMVGAAVAENATESRVALERVPEAIDLSTFDAGRFQFDAAKRELVVRGTLPSFVVHDVLKQSADPKYVESVEAFVRESAQASPEHPASGKLQGVPAEYDPTGAIAKTKPSWDAASATLTVNEPIDPPSRTALLSEGAPAEWRNPVRELAKKSDAARVTGFWLVLSYLLATFGELCISPVGYSMVTKLAPTRFASLFMGVWLLSNSVAQYIGGSISESWGKVTPTHYFTLFVASSAVGALLLFLLVRPVRKLMHDVH</sequence>
<evidence type="ECO:0000256" key="7">
    <source>
        <dbReference type="ARBA" id="ARBA00023136"/>
    </source>
</evidence>
<proteinExistence type="inferred from homology"/>
<comment type="subcellular location">
    <subcellularLocation>
        <location evidence="1">Cell membrane</location>
        <topology evidence="1">Multi-pass membrane protein</topology>
    </subcellularLocation>
    <subcellularLocation>
        <location evidence="8">Membrane</location>
        <topology evidence="8">Multi-pass membrane protein</topology>
    </subcellularLocation>
</comment>
<keyword evidence="5" id="KW-0571">Peptide transport</keyword>
<dbReference type="RefSeq" id="WP_394826701.1">
    <property type="nucleotide sequence ID" value="NZ_CP089984.1"/>
</dbReference>
<keyword evidence="6 10" id="KW-1133">Transmembrane helix</keyword>
<feature type="region of interest" description="Disordered" evidence="9">
    <location>
        <begin position="1"/>
        <end position="23"/>
    </location>
</feature>
<evidence type="ECO:0000256" key="10">
    <source>
        <dbReference type="SAM" id="Phobius"/>
    </source>
</evidence>
<dbReference type="Proteomes" id="UP001370348">
    <property type="component" value="Chromosome"/>
</dbReference>
<dbReference type="Pfam" id="PF00854">
    <property type="entry name" value="PTR2"/>
    <property type="match status" value="3"/>
</dbReference>
<evidence type="ECO:0000256" key="3">
    <source>
        <dbReference type="ARBA" id="ARBA00022475"/>
    </source>
</evidence>
<feature type="transmembrane region" description="Helical" evidence="10">
    <location>
        <begin position="256"/>
        <end position="277"/>
    </location>
</feature>
<protein>
    <submittedName>
        <fullName evidence="11">Peptide MFS transporter</fullName>
    </submittedName>
</protein>
<dbReference type="InterPro" id="IPR050171">
    <property type="entry name" value="MFS_Transporters"/>
</dbReference>
<keyword evidence="2 8" id="KW-0813">Transport</keyword>
<name>A0ABZ2M4V9_9BACT</name>
<feature type="transmembrane region" description="Helical" evidence="10">
    <location>
        <begin position="567"/>
        <end position="588"/>
    </location>
</feature>
<dbReference type="PROSITE" id="PS01023">
    <property type="entry name" value="PTR2_2"/>
    <property type="match status" value="1"/>
</dbReference>
<feature type="transmembrane region" description="Helical" evidence="10">
    <location>
        <begin position="69"/>
        <end position="86"/>
    </location>
</feature>
<feature type="transmembrane region" description="Helical" evidence="10">
    <location>
        <begin position="184"/>
        <end position="205"/>
    </location>
</feature>
<evidence type="ECO:0000313" key="11">
    <source>
        <dbReference type="EMBL" id="WXB17071.1"/>
    </source>
</evidence>
<comment type="similarity">
    <text evidence="8">Belongs to the major facilitator superfamily. Proton-dependent oligopeptide transporter (POT/PTR) (TC 2.A.17) family.</text>
</comment>
<feature type="transmembrane region" description="Helical" evidence="10">
    <location>
        <begin position="633"/>
        <end position="652"/>
    </location>
</feature>
<keyword evidence="3" id="KW-1003">Cell membrane</keyword>
<dbReference type="EMBL" id="CP089984">
    <property type="protein sequence ID" value="WXB17071.1"/>
    <property type="molecule type" value="Genomic_DNA"/>
</dbReference>
<feature type="transmembrane region" description="Helical" evidence="10">
    <location>
        <begin position="118"/>
        <end position="137"/>
    </location>
</feature>
<keyword evidence="12" id="KW-1185">Reference proteome</keyword>
<dbReference type="InterPro" id="IPR036259">
    <property type="entry name" value="MFS_trans_sf"/>
</dbReference>
<evidence type="ECO:0000256" key="2">
    <source>
        <dbReference type="ARBA" id="ARBA00022448"/>
    </source>
</evidence>
<evidence type="ECO:0000256" key="9">
    <source>
        <dbReference type="SAM" id="MobiDB-lite"/>
    </source>
</evidence>
<feature type="transmembrane region" description="Helical" evidence="10">
    <location>
        <begin position="93"/>
        <end position="112"/>
    </location>
</feature>
<keyword evidence="4 8" id="KW-0812">Transmembrane</keyword>
<feature type="transmembrane region" description="Helical" evidence="10">
    <location>
        <begin position="600"/>
        <end position="621"/>
    </location>
</feature>
<reference evidence="11 12" key="1">
    <citation type="submission" date="2021-12" db="EMBL/GenBank/DDBJ databases">
        <title>Discovery of the Pendulisporaceae a myxobacterial family with distinct sporulation behavior and unique specialized metabolism.</title>
        <authorList>
            <person name="Garcia R."/>
            <person name="Popoff A."/>
            <person name="Bader C.D."/>
            <person name="Loehr J."/>
            <person name="Walesch S."/>
            <person name="Walt C."/>
            <person name="Boldt J."/>
            <person name="Bunk B."/>
            <person name="Haeckl F.J.F.P.J."/>
            <person name="Gunesch A.P."/>
            <person name="Birkelbach J."/>
            <person name="Nuebel U."/>
            <person name="Pietschmann T."/>
            <person name="Bach T."/>
            <person name="Mueller R."/>
        </authorList>
    </citation>
    <scope>NUCLEOTIDE SEQUENCE [LARGE SCALE GENOMIC DNA]</scope>
    <source>
        <strain evidence="11 12">MSr11954</strain>
    </source>
</reference>
<evidence type="ECO:0000256" key="4">
    <source>
        <dbReference type="ARBA" id="ARBA00022692"/>
    </source>
</evidence>
<dbReference type="CDD" id="cd17346">
    <property type="entry name" value="MFS_DtpA_like"/>
    <property type="match status" value="1"/>
</dbReference>
<dbReference type="NCBIfam" id="TIGR00924">
    <property type="entry name" value="yjdL_sub1_fam"/>
    <property type="match status" value="1"/>
</dbReference>
<dbReference type="PANTHER" id="PTHR23517">
    <property type="entry name" value="RESISTANCE PROTEIN MDTM, PUTATIVE-RELATED-RELATED"/>
    <property type="match status" value="1"/>
</dbReference>
<keyword evidence="7 10" id="KW-0472">Membrane</keyword>
<feature type="compositionally biased region" description="Polar residues" evidence="9">
    <location>
        <begin position="7"/>
        <end position="22"/>
    </location>
</feature>
<dbReference type="InterPro" id="IPR005279">
    <property type="entry name" value="Dipep/tripep_permease"/>
</dbReference>
<feature type="transmembrane region" description="Helical" evidence="10">
    <location>
        <begin position="392"/>
        <end position="415"/>
    </location>
</feature>
<evidence type="ECO:0000256" key="8">
    <source>
        <dbReference type="RuleBase" id="RU003755"/>
    </source>
</evidence>
<feature type="transmembrane region" description="Helical" evidence="10">
    <location>
        <begin position="315"/>
        <end position="331"/>
    </location>
</feature>
<dbReference type="InterPro" id="IPR000109">
    <property type="entry name" value="POT_fam"/>
</dbReference>
<dbReference type="Gene3D" id="1.20.1250.20">
    <property type="entry name" value="MFS general substrate transporter like domains"/>
    <property type="match status" value="2"/>
</dbReference>
<dbReference type="SUPFAM" id="SSF103473">
    <property type="entry name" value="MFS general substrate transporter"/>
    <property type="match status" value="2"/>
</dbReference>